<protein>
    <submittedName>
        <fullName evidence="2">Uncharacterized protein</fullName>
    </submittedName>
</protein>
<feature type="compositionally biased region" description="Polar residues" evidence="1">
    <location>
        <begin position="97"/>
        <end position="110"/>
    </location>
</feature>
<proteinExistence type="predicted"/>
<accession>A0ABP0K5A5</accession>
<feature type="region of interest" description="Disordered" evidence="1">
    <location>
        <begin position="1"/>
        <end position="111"/>
    </location>
</feature>
<sequence>MEDYAPPERQPISVVADEVLQSEVGTEVGSGANSEVKEPTNEPSRRAEQAINDAAERLAGSGGREDSEDQSTADGTDQSAEEASAQTEAPNEAETVITETNSSDEVNVTGSEDVALKSSEVVSDEAQLTPWSTGVDRVFRFIRRMDTDFGVARSGMDRHSSPDSGGHPDTIPAGTEVGTGSQRVRTGAEDAFSALDDDRHFLNRTLHDWFE</sequence>
<reference evidence="2 3" key="1">
    <citation type="submission" date="2024-02" db="EMBL/GenBank/DDBJ databases">
        <authorList>
            <person name="Chen Y."/>
            <person name="Shah S."/>
            <person name="Dougan E. K."/>
            <person name="Thang M."/>
            <person name="Chan C."/>
        </authorList>
    </citation>
    <scope>NUCLEOTIDE SEQUENCE [LARGE SCALE GENOMIC DNA]</scope>
</reference>
<feature type="compositionally biased region" description="Basic and acidic residues" evidence="1">
    <location>
        <begin position="35"/>
        <end position="48"/>
    </location>
</feature>
<evidence type="ECO:0000313" key="2">
    <source>
        <dbReference type="EMBL" id="CAK9021337.1"/>
    </source>
</evidence>
<dbReference type="Proteomes" id="UP001642464">
    <property type="component" value="Unassembled WGS sequence"/>
</dbReference>
<dbReference type="EMBL" id="CAXAMM010009779">
    <property type="protein sequence ID" value="CAK9021337.1"/>
    <property type="molecule type" value="Genomic_DNA"/>
</dbReference>
<evidence type="ECO:0000256" key="1">
    <source>
        <dbReference type="SAM" id="MobiDB-lite"/>
    </source>
</evidence>
<name>A0ABP0K5A5_9DINO</name>
<gene>
    <name evidence="2" type="ORF">SCF082_LOCUS15300</name>
</gene>
<organism evidence="2 3">
    <name type="scientific">Durusdinium trenchii</name>
    <dbReference type="NCBI Taxonomy" id="1381693"/>
    <lineage>
        <taxon>Eukaryota</taxon>
        <taxon>Sar</taxon>
        <taxon>Alveolata</taxon>
        <taxon>Dinophyceae</taxon>
        <taxon>Suessiales</taxon>
        <taxon>Symbiodiniaceae</taxon>
        <taxon>Durusdinium</taxon>
    </lineage>
</organism>
<comment type="caution">
    <text evidence="2">The sequence shown here is derived from an EMBL/GenBank/DDBJ whole genome shotgun (WGS) entry which is preliminary data.</text>
</comment>
<feature type="region of interest" description="Disordered" evidence="1">
    <location>
        <begin position="153"/>
        <end position="186"/>
    </location>
</feature>
<keyword evidence="3" id="KW-1185">Reference proteome</keyword>
<evidence type="ECO:0000313" key="3">
    <source>
        <dbReference type="Proteomes" id="UP001642464"/>
    </source>
</evidence>